<sequence>MAVSQHESWNLALERAREFLKAEADLGPLRATAEEKRGTFKQMAAGQDWRTRWFFGLLGGDLVMATTLRDGRRALRYARYCRNTRQAQLRSNERTLNKQINTFAKNHDSVYRELITLLRQQEGMVKKYRMMVGKITDLLKAVQSLIDLGKQEKNRFPALAEEVEHKVARVIGYRQGSFSAAVNRLPTNQQPNFAQLDRALEVPDLDPQSNLTACLTEWKSALVEARKNIKLLQRDLSRDRGRVGKAIKTRRGELKEQVLAKAGTSSAKR</sequence>
<evidence type="ECO:0000313" key="1">
    <source>
        <dbReference type="EMBL" id="SER38776.1"/>
    </source>
</evidence>
<evidence type="ECO:0000313" key="2">
    <source>
        <dbReference type="Proteomes" id="UP000199051"/>
    </source>
</evidence>
<proteinExistence type="predicted"/>
<keyword evidence="2" id="KW-1185">Reference proteome</keyword>
<dbReference type="Proteomes" id="UP000199051">
    <property type="component" value="Unassembled WGS sequence"/>
</dbReference>
<gene>
    <name evidence="1" type="ORF">SAMN04487818_103105</name>
</gene>
<dbReference type="EMBL" id="FOGI01000003">
    <property type="protein sequence ID" value="SER38776.1"/>
    <property type="molecule type" value="Genomic_DNA"/>
</dbReference>
<accession>A0A1H9NS49</accession>
<name>A0A1H9NS49_9PSEU</name>
<dbReference type="AlphaFoldDB" id="A0A1H9NS49"/>
<dbReference type="RefSeq" id="WP_143073386.1">
    <property type="nucleotide sequence ID" value="NZ_FOGI01000003.1"/>
</dbReference>
<organism evidence="1 2">
    <name type="scientific">Actinokineospora terrae</name>
    <dbReference type="NCBI Taxonomy" id="155974"/>
    <lineage>
        <taxon>Bacteria</taxon>
        <taxon>Bacillati</taxon>
        <taxon>Actinomycetota</taxon>
        <taxon>Actinomycetes</taxon>
        <taxon>Pseudonocardiales</taxon>
        <taxon>Pseudonocardiaceae</taxon>
        <taxon>Actinokineospora</taxon>
    </lineage>
</organism>
<protein>
    <submittedName>
        <fullName evidence="1">Uncharacterized protein</fullName>
    </submittedName>
</protein>
<reference evidence="2" key="1">
    <citation type="submission" date="2016-10" db="EMBL/GenBank/DDBJ databases">
        <authorList>
            <person name="Varghese N."/>
            <person name="Submissions S."/>
        </authorList>
    </citation>
    <scope>NUCLEOTIDE SEQUENCE [LARGE SCALE GENOMIC DNA]</scope>
    <source>
        <strain evidence="2">DSM 44260</strain>
    </source>
</reference>